<evidence type="ECO:0000256" key="8">
    <source>
        <dbReference type="ARBA" id="ARBA00023157"/>
    </source>
</evidence>
<organism evidence="11 12">
    <name type="scientific">Diplodia seriata</name>
    <dbReference type="NCBI Taxonomy" id="420778"/>
    <lineage>
        <taxon>Eukaryota</taxon>
        <taxon>Fungi</taxon>
        <taxon>Dikarya</taxon>
        <taxon>Ascomycota</taxon>
        <taxon>Pezizomycotina</taxon>
        <taxon>Dothideomycetes</taxon>
        <taxon>Dothideomycetes incertae sedis</taxon>
        <taxon>Botryosphaeriales</taxon>
        <taxon>Botryosphaeriaceae</taxon>
        <taxon>Diplodia</taxon>
    </lineage>
</organism>
<sequence length="542" mass="57047">MMGLPLALITAALALSASAGRGATSNCSSLANSLDITGTKIHTAELVSAGSTVSIPNVDPSCGRGPQIVSTDICRISLYHSTSNRSGFEMEAWLPTNWTGRFLSTGNGGLGGCIQTEDLDYAVSLGFAAVGTNNGHNGMSGSSFLHNPDVIEDFAYRALHTGVVLGKQMTRAFYGQPHTTSYYLGCSTGGRQGFKSAQSFPDDFDGIVAGAPAFSFNNLTSWSCNFLPLTGPPQSATYVPAALWSTVIHADILAQCDGLDGARDGIIEAPDRCAYDPSGLACGANDDNNNNNSSSSGGGACLTPAQVATVRAVYAPLLDPFDGSLVYPAMQPGSEATGLAQTYLTGHSFGAADWFQYAIYNDSPAWDPLTLAPADWRRSSALDLFGVDTWDGDLSEFRAGGGKLLSYHGLADSTISSNNSPRYYEHVAQTMGVAPGEMDAFYRLFRVSGMAHCGGGPGAVAIGNQGRSVESLDPRENVVMAAVRWVEEGVAPETVTGSAWVNGSREAGVAFKRRHCRWPYRNVFRGGDVGDVDAWECVGPDN</sequence>
<keyword evidence="2" id="KW-0719">Serine esterase</keyword>
<gene>
    <name evidence="11" type="ORF">SLS55_010216</name>
</gene>
<dbReference type="EC" id="3.1.1.-" evidence="10"/>
<dbReference type="PANTHER" id="PTHR33938:SF15">
    <property type="entry name" value="FERULOYL ESTERASE B-RELATED"/>
    <property type="match status" value="1"/>
</dbReference>
<keyword evidence="12" id="KW-1185">Reference proteome</keyword>
<comment type="caution">
    <text evidence="11">The sequence shown here is derived from an EMBL/GenBank/DDBJ whole genome shotgun (WGS) entry which is preliminary data.</text>
</comment>
<keyword evidence="4" id="KW-0479">Metal-binding</keyword>
<dbReference type="SUPFAM" id="SSF53474">
    <property type="entry name" value="alpha/beta-Hydrolases"/>
    <property type="match status" value="2"/>
</dbReference>
<evidence type="ECO:0000256" key="1">
    <source>
        <dbReference type="ARBA" id="ARBA00006249"/>
    </source>
</evidence>
<dbReference type="PANTHER" id="PTHR33938">
    <property type="entry name" value="FERULOYL ESTERASE B-RELATED"/>
    <property type="match status" value="1"/>
</dbReference>
<evidence type="ECO:0000313" key="12">
    <source>
        <dbReference type="Proteomes" id="UP001430584"/>
    </source>
</evidence>
<keyword evidence="8" id="KW-1015">Disulfide bond</keyword>
<name>A0ABR3BXW8_9PEZI</name>
<dbReference type="Proteomes" id="UP001430584">
    <property type="component" value="Unassembled WGS sequence"/>
</dbReference>
<accession>A0ABR3BXW8</accession>
<evidence type="ECO:0000256" key="4">
    <source>
        <dbReference type="ARBA" id="ARBA00022723"/>
    </source>
</evidence>
<proteinExistence type="inferred from homology"/>
<dbReference type="EMBL" id="JAJVCZ030000012">
    <property type="protein sequence ID" value="KAL0253244.1"/>
    <property type="molecule type" value="Genomic_DNA"/>
</dbReference>
<keyword evidence="5 10" id="KW-0732">Signal</keyword>
<reference evidence="11 12" key="1">
    <citation type="submission" date="2024-02" db="EMBL/GenBank/DDBJ databases">
        <title>De novo assembly and annotation of 12 fungi associated with fruit tree decline syndrome in Ontario, Canada.</title>
        <authorList>
            <person name="Sulman M."/>
            <person name="Ellouze W."/>
            <person name="Ilyukhin E."/>
        </authorList>
    </citation>
    <scope>NUCLEOTIDE SEQUENCE [LARGE SCALE GENOMIC DNA]</scope>
    <source>
        <strain evidence="11 12">FDS-637</strain>
    </source>
</reference>
<evidence type="ECO:0000256" key="5">
    <source>
        <dbReference type="ARBA" id="ARBA00022729"/>
    </source>
</evidence>
<protein>
    <recommendedName>
        <fullName evidence="10">Carboxylic ester hydrolase</fullName>
        <ecNumber evidence="10">3.1.1.-</ecNumber>
    </recommendedName>
</protein>
<keyword evidence="6 10" id="KW-0378">Hydrolase</keyword>
<keyword evidence="3" id="KW-0624">Polysaccharide degradation</keyword>
<comment type="catalytic activity">
    <reaction evidence="9">
        <text>feruloyl-polysaccharide + H2O = ferulate + polysaccharide.</text>
        <dbReference type="EC" id="3.1.1.73"/>
    </reaction>
</comment>
<feature type="chain" id="PRO_5044997108" description="Carboxylic ester hydrolase" evidence="10">
    <location>
        <begin position="20"/>
        <end position="542"/>
    </location>
</feature>
<feature type="signal peptide" evidence="10">
    <location>
        <begin position="1"/>
        <end position="19"/>
    </location>
</feature>
<evidence type="ECO:0000256" key="7">
    <source>
        <dbReference type="ARBA" id="ARBA00022837"/>
    </source>
</evidence>
<dbReference type="GeneID" id="92014301"/>
<dbReference type="InterPro" id="IPR011118">
    <property type="entry name" value="Tannase/feruloyl_esterase"/>
</dbReference>
<keyword evidence="3" id="KW-0858">Xylan degradation</keyword>
<evidence type="ECO:0000256" key="9">
    <source>
        <dbReference type="ARBA" id="ARBA00034075"/>
    </source>
</evidence>
<evidence type="ECO:0000313" key="11">
    <source>
        <dbReference type="EMBL" id="KAL0253244.1"/>
    </source>
</evidence>
<evidence type="ECO:0000256" key="6">
    <source>
        <dbReference type="ARBA" id="ARBA00022801"/>
    </source>
</evidence>
<dbReference type="InterPro" id="IPR029058">
    <property type="entry name" value="AB_hydrolase_fold"/>
</dbReference>
<evidence type="ECO:0000256" key="3">
    <source>
        <dbReference type="ARBA" id="ARBA00022651"/>
    </source>
</evidence>
<dbReference type="RefSeq" id="XP_066627888.1">
    <property type="nucleotide sequence ID" value="XM_066781605.1"/>
</dbReference>
<evidence type="ECO:0000256" key="10">
    <source>
        <dbReference type="RuleBase" id="RU361238"/>
    </source>
</evidence>
<evidence type="ECO:0000256" key="2">
    <source>
        <dbReference type="ARBA" id="ARBA00022487"/>
    </source>
</evidence>
<dbReference type="Pfam" id="PF07519">
    <property type="entry name" value="Tannase"/>
    <property type="match status" value="1"/>
</dbReference>
<keyword evidence="7" id="KW-0106">Calcium</keyword>
<comment type="similarity">
    <text evidence="1 10">Belongs to the tannase family.</text>
</comment>
<keyword evidence="3" id="KW-0119">Carbohydrate metabolism</keyword>